<proteinExistence type="predicted"/>
<feature type="compositionally biased region" description="Low complexity" evidence="1">
    <location>
        <begin position="453"/>
        <end position="469"/>
    </location>
</feature>
<feature type="region of interest" description="Disordered" evidence="1">
    <location>
        <begin position="43"/>
        <end position="81"/>
    </location>
</feature>
<dbReference type="EMBL" id="BRXU01000002">
    <property type="protein sequence ID" value="GLC49728.1"/>
    <property type="molecule type" value="Genomic_DNA"/>
</dbReference>
<gene>
    <name evidence="2" type="primary">PLESTMB000265</name>
    <name evidence="2" type="ORF">PLESTB_000280300</name>
</gene>
<reference evidence="2 3" key="1">
    <citation type="journal article" date="2023" name="Commun. Biol.">
        <title>Reorganization of the ancestral sex-determining regions during the evolution of trioecy in Pleodorina starrii.</title>
        <authorList>
            <person name="Takahashi K."/>
            <person name="Suzuki S."/>
            <person name="Kawai-Toyooka H."/>
            <person name="Yamamoto K."/>
            <person name="Hamaji T."/>
            <person name="Ootsuki R."/>
            <person name="Yamaguchi H."/>
            <person name="Kawachi M."/>
            <person name="Higashiyama T."/>
            <person name="Nozaki H."/>
        </authorList>
    </citation>
    <scope>NUCLEOTIDE SEQUENCE [LARGE SCALE GENOMIC DNA]</scope>
    <source>
        <strain evidence="2 3">NIES-4479</strain>
    </source>
</reference>
<evidence type="ECO:0000313" key="3">
    <source>
        <dbReference type="Proteomes" id="UP001165080"/>
    </source>
</evidence>
<organism evidence="2 3">
    <name type="scientific">Pleodorina starrii</name>
    <dbReference type="NCBI Taxonomy" id="330485"/>
    <lineage>
        <taxon>Eukaryota</taxon>
        <taxon>Viridiplantae</taxon>
        <taxon>Chlorophyta</taxon>
        <taxon>core chlorophytes</taxon>
        <taxon>Chlorophyceae</taxon>
        <taxon>CS clade</taxon>
        <taxon>Chlamydomonadales</taxon>
        <taxon>Volvocaceae</taxon>
        <taxon>Pleodorina</taxon>
    </lineage>
</organism>
<sequence>MSFGCRPVLQPLEGAAPAVPGGGLLDGSRGSNSPAITTTTAAPVTIADHGHGPGASAGTLRGPGRFVAGDTHAQLPAGADGGDGAGPSALLAAVGTTAAATGPAGEGGGALVVDPLLSQLHLEYEKLLENKAFEKRLRAYLCKKDISKIMPYCTNEGLPWTLREVACYGVALQKLRGHGAAAPAQASTPFDVESAVRFLDHVKTGGAAGKLPHGAYEPPSKVAAVMRKAVAKYDILAFIEGQDRNKKAPVVAAPAQAQAPALHQQPPAIGAGRSGPALAAVDPGAGNAPRPMTAGNKVAGDKSTKPPETGLPAHTPALHYSAAAEAVAEATKDAIPGQIQKLQSTVTGLQDKFAELAEDVQKLHSRSNQVYELLLKHLGGAAVESTLDPRRSCLYGIVKGIISSSLVDIETTDKLQDIALQLAHNKNLEPKPQLTEIVELWDMATAAAQAGGSVAVPGGITTPTPAKATRPAEQDDKATGKKQKTSESPANH</sequence>
<dbReference type="AlphaFoldDB" id="A0A9W6BCY4"/>
<dbReference type="Proteomes" id="UP001165080">
    <property type="component" value="Unassembled WGS sequence"/>
</dbReference>
<feature type="compositionally biased region" description="Basic and acidic residues" evidence="1">
    <location>
        <begin position="470"/>
        <end position="479"/>
    </location>
</feature>
<evidence type="ECO:0000313" key="2">
    <source>
        <dbReference type="EMBL" id="GLC49728.1"/>
    </source>
</evidence>
<keyword evidence="3" id="KW-1185">Reference proteome</keyword>
<evidence type="ECO:0000256" key="1">
    <source>
        <dbReference type="SAM" id="MobiDB-lite"/>
    </source>
</evidence>
<accession>A0A9W6BCY4</accession>
<name>A0A9W6BCY4_9CHLO</name>
<comment type="caution">
    <text evidence="2">The sequence shown here is derived from an EMBL/GenBank/DDBJ whole genome shotgun (WGS) entry which is preliminary data.</text>
</comment>
<feature type="region of interest" description="Disordered" evidence="1">
    <location>
        <begin position="453"/>
        <end position="492"/>
    </location>
</feature>
<protein>
    <submittedName>
        <fullName evidence="2">Uncharacterized protein</fullName>
    </submittedName>
</protein>
<feature type="region of interest" description="Disordered" evidence="1">
    <location>
        <begin position="283"/>
        <end position="306"/>
    </location>
</feature>